<keyword evidence="4" id="KW-1185">Reference proteome</keyword>
<accession>A0A096AVL7</accession>
<evidence type="ECO:0008006" key="5">
    <source>
        <dbReference type="Google" id="ProtNLM"/>
    </source>
</evidence>
<organism evidence="3 4">
    <name type="scientific">Prevotella amnii DNF00058</name>
    <dbReference type="NCBI Taxonomy" id="1401066"/>
    <lineage>
        <taxon>Bacteria</taxon>
        <taxon>Pseudomonadati</taxon>
        <taxon>Bacteroidota</taxon>
        <taxon>Bacteroidia</taxon>
        <taxon>Bacteroidales</taxon>
        <taxon>Prevotellaceae</taxon>
        <taxon>Prevotella</taxon>
    </lineage>
</organism>
<evidence type="ECO:0000313" key="3">
    <source>
        <dbReference type="EMBL" id="KGF51143.1"/>
    </source>
</evidence>
<evidence type="ECO:0000313" key="4">
    <source>
        <dbReference type="Proteomes" id="UP000029614"/>
    </source>
</evidence>
<feature type="region of interest" description="Disordered" evidence="1">
    <location>
        <begin position="263"/>
        <end position="312"/>
    </location>
</feature>
<gene>
    <name evidence="3" type="ORF">HMPREF9302_08495</name>
</gene>
<keyword evidence="2" id="KW-0732">Signal</keyword>
<dbReference type="AlphaFoldDB" id="A0A096AVL7"/>
<feature type="compositionally biased region" description="Polar residues" evidence="1">
    <location>
        <begin position="272"/>
        <end position="285"/>
    </location>
</feature>
<evidence type="ECO:0000256" key="1">
    <source>
        <dbReference type="SAM" id="MobiDB-lite"/>
    </source>
</evidence>
<comment type="caution">
    <text evidence="3">The sequence shown here is derived from an EMBL/GenBank/DDBJ whole genome shotgun (WGS) entry which is preliminary data.</text>
</comment>
<feature type="signal peptide" evidence="2">
    <location>
        <begin position="1"/>
        <end position="20"/>
    </location>
</feature>
<feature type="compositionally biased region" description="Gly residues" evidence="1">
    <location>
        <begin position="289"/>
        <end position="299"/>
    </location>
</feature>
<feature type="chain" id="PRO_5001915643" description="DUF3300 domain-containing protein" evidence="2">
    <location>
        <begin position="21"/>
        <end position="312"/>
    </location>
</feature>
<dbReference type="EMBL" id="JRNU01000048">
    <property type="protein sequence ID" value="KGF51143.1"/>
    <property type="molecule type" value="Genomic_DNA"/>
</dbReference>
<name>A0A096AVL7_9BACT</name>
<proteinExistence type="predicted"/>
<sequence length="312" mass="37336">MRKNIVILAIMSFMPIFAVAQDDMYIYKQKDVDKYNKSIKEYSAYYSGIDKSNEDYNRHGKLRKTFKVIGQDSLGNDIIQYIRNGRTGRSVVVDTLYGDYMRNFNYDNDDFAYSRRMSRFDDYYGSYYDPWLDIDYYDPFYYNVRWRYNSPFRRGWYDPWYNTYYTRWYNSPYIYDGWYDPYYGYYRWGGVYPYYGYGSGYYYGIPYYSGFYTYKGHTGTANHWGGRRSYNQTIRNYDNSNVRTFSNEQRSFGDRYRTFNENFGGNRGNFESSRPNYSFPSSQPQSGMFNGGSFGGSGNGSFNRGNNFGGHR</sequence>
<dbReference type="RefSeq" id="WP_036856529.1">
    <property type="nucleotide sequence ID" value="NZ_JRNU01000048.1"/>
</dbReference>
<dbReference type="Proteomes" id="UP000029614">
    <property type="component" value="Unassembled WGS sequence"/>
</dbReference>
<reference evidence="3 4" key="1">
    <citation type="submission" date="2014-07" db="EMBL/GenBank/DDBJ databases">
        <authorList>
            <person name="McCorrison J."/>
            <person name="Sanka R."/>
            <person name="Torralba M."/>
            <person name="Gillis M."/>
            <person name="Haft D.H."/>
            <person name="Methe B."/>
            <person name="Sutton G."/>
            <person name="Nelson K.E."/>
        </authorList>
    </citation>
    <scope>NUCLEOTIDE SEQUENCE [LARGE SCALE GENOMIC DNA]</scope>
    <source>
        <strain evidence="3 4">DNF00058</strain>
    </source>
</reference>
<protein>
    <recommendedName>
        <fullName evidence="5">DUF3300 domain-containing protein</fullName>
    </recommendedName>
</protein>
<evidence type="ECO:0000256" key="2">
    <source>
        <dbReference type="SAM" id="SignalP"/>
    </source>
</evidence>
<dbReference type="OrthoDB" id="1083231at2"/>